<keyword evidence="4" id="KW-1185">Reference proteome</keyword>
<dbReference type="SUPFAM" id="SSF56281">
    <property type="entry name" value="Metallo-hydrolase/oxidoreductase"/>
    <property type="match status" value="1"/>
</dbReference>
<proteinExistence type="predicted"/>
<protein>
    <recommendedName>
        <fullName evidence="2">Metallo-beta-lactamase domain-containing protein</fullName>
    </recommendedName>
</protein>
<dbReference type="Gene3D" id="3.60.15.10">
    <property type="entry name" value="Ribonuclease Z/Hydroxyacylglutathione hydrolase-like"/>
    <property type="match status" value="1"/>
</dbReference>
<dbReference type="RefSeq" id="WP_059266669.1">
    <property type="nucleotide sequence ID" value="NZ_KQ948374.1"/>
</dbReference>
<dbReference type="Pfam" id="PF12706">
    <property type="entry name" value="Lactamase_B_2"/>
    <property type="match status" value="1"/>
</dbReference>
<gene>
    <name evidence="3" type="ORF">AQJ11_40010</name>
</gene>
<dbReference type="InterPro" id="IPR001279">
    <property type="entry name" value="Metallo-B-lactamas"/>
</dbReference>
<dbReference type="InterPro" id="IPR050114">
    <property type="entry name" value="UPF0173_UPF0282_UlaG_hydrolase"/>
</dbReference>
<dbReference type="InterPro" id="IPR036866">
    <property type="entry name" value="RibonucZ/Hydroxyglut_hydro"/>
</dbReference>
<dbReference type="AlphaFoldDB" id="A0A101PRE8"/>
<evidence type="ECO:0000259" key="2">
    <source>
        <dbReference type="Pfam" id="PF12706"/>
    </source>
</evidence>
<feature type="region of interest" description="Disordered" evidence="1">
    <location>
        <begin position="1"/>
        <end position="22"/>
    </location>
</feature>
<dbReference type="PANTHER" id="PTHR43546">
    <property type="entry name" value="UPF0173 METAL-DEPENDENT HYDROLASE MJ1163-RELATED"/>
    <property type="match status" value="1"/>
</dbReference>
<dbReference type="Proteomes" id="UP000053398">
    <property type="component" value="Unassembled WGS sequence"/>
</dbReference>
<comment type="caution">
    <text evidence="3">The sequence shown here is derived from an EMBL/GenBank/DDBJ whole genome shotgun (WGS) entry which is preliminary data.</text>
</comment>
<feature type="domain" description="Metallo-beta-lactamase" evidence="2">
    <location>
        <begin position="71"/>
        <end position="271"/>
    </location>
</feature>
<evidence type="ECO:0000313" key="4">
    <source>
        <dbReference type="Proteomes" id="UP000053398"/>
    </source>
</evidence>
<name>A0A101PRE8_STRCK</name>
<organism evidence="3 4">
    <name type="scientific">Streptomyces corchorusii</name>
    <name type="common">Streptomyces chibaensis</name>
    <dbReference type="NCBI Taxonomy" id="1903"/>
    <lineage>
        <taxon>Bacteria</taxon>
        <taxon>Bacillati</taxon>
        <taxon>Actinomycetota</taxon>
        <taxon>Actinomycetes</taxon>
        <taxon>Kitasatosporales</taxon>
        <taxon>Streptomycetaceae</taxon>
        <taxon>Streptomyces</taxon>
    </lineage>
</organism>
<accession>A0A101PRE8</accession>
<evidence type="ECO:0000256" key="1">
    <source>
        <dbReference type="SAM" id="MobiDB-lite"/>
    </source>
</evidence>
<sequence length="319" mass="34701">MQCSLPNPEAARPASPPPHQGERSIQVLAQPAPVSPLPGAFAAPDGAGSEDVTLWWLGQAGFALRHGRNLVLIDPYLSDTLARKYRGTLFPHRRMHPAPVAPEDIRGVTTVLCTHGHTDHMDPGTIRPLLLHNRPRFVVPRAERARARERGVLAELLTGTTAGERVEADGIVVEPVPAAHEQLEQDEQGDHRFLGYVVTIGGIRVYHSGDCVPYAGQAELLRDLCVDLALLPVNGRDAYRTANGVPGNFTAREAAALCEAAGIPHLLCHHFGLFDFNTVDPEDTRAELQDHAPRLSWTVPRPGHAYVLTQAVPSAKEDR</sequence>
<reference evidence="3 4" key="1">
    <citation type="submission" date="2015-10" db="EMBL/GenBank/DDBJ databases">
        <title>Draft genome sequence of Streptomyces corchorusii DSM 40340, type strain for the species Streptomyces corchorusii.</title>
        <authorList>
            <person name="Ruckert C."/>
            <person name="Winkler A."/>
            <person name="Kalinowski J."/>
            <person name="Kampfer P."/>
            <person name="Glaeser S."/>
        </authorList>
    </citation>
    <scope>NUCLEOTIDE SEQUENCE [LARGE SCALE GENOMIC DNA]</scope>
    <source>
        <strain evidence="3 4">DSM 40340</strain>
    </source>
</reference>
<dbReference type="EMBL" id="LMWP01000057">
    <property type="protein sequence ID" value="KUN16283.1"/>
    <property type="molecule type" value="Genomic_DNA"/>
</dbReference>
<evidence type="ECO:0000313" key="3">
    <source>
        <dbReference type="EMBL" id="KUN16283.1"/>
    </source>
</evidence>